<keyword evidence="2" id="KW-1185">Reference proteome</keyword>
<protein>
    <submittedName>
        <fullName evidence="1">Uncharacterized protein</fullName>
    </submittedName>
</protein>
<organism evidence="1 2">
    <name type="scientific">Fusobacterium simiae</name>
    <dbReference type="NCBI Taxonomy" id="855"/>
    <lineage>
        <taxon>Bacteria</taxon>
        <taxon>Fusobacteriati</taxon>
        <taxon>Fusobacteriota</taxon>
        <taxon>Fusobacteriia</taxon>
        <taxon>Fusobacteriales</taxon>
        <taxon>Fusobacteriaceae</taxon>
        <taxon>Fusobacterium</taxon>
    </lineage>
</organism>
<dbReference type="EMBL" id="JAOXXL010000025">
    <property type="protein sequence ID" value="MCY7008647.1"/>
    <property type="molecule type" value="Genomic_DNA"/>
</dbReference>
<reference evidence="1" key="1">
    <citation type="submission" date="2022-09" db="EMBL/GenBank/DDBJ databases">
        <authorList>
            <person name="Zoaiter M."/>
        </authorList>
    </citation>
    <scope>NUCLEOTIDE SEQUENCE</scope>
    <source>
        <strain evidence="1">DSM 19848</strain>
    </source>
</reference>
<comment type="caution">
    <text evidence="1">The sequence shown here is derived from an EMBL/GenBank/DDBJ whole genome shotgun (WGS) entry which is preliminary data.</text>
</comment>
<evidence type="ECO:0000313" key="2">
    <source>
        <dbReference type="Proteomes" id="UP001062738"/>
    </source>
</evidence>
<name>A0ABT4DJ74_FUSSI</name>
<gene>
    <name evidence="1" type="ORF">OCK72_08345</name>
</gene>
<dbReference type="RefSeq" id="WP_265152476.1">
    <property type="nucleotide sequence ID" value="NZ_JAOXXL010000025.1"/>
</dbReference>
<accession>A0ABT4DJ74</accession>
<sequence length="293" mass="34363">MKKVLLLLLSVFFTSHIIYADINNKHIFYLDNPTNENIEITLDSKIYKLKPKTFEVLKLKIGEHIAELSDGRKVHFKIFANSKGGIINPTGAPYIFNNFIPYESSRICVDWQEPQNTTISIDGVTFNSLSHGLSIIDDFIIDKNYIGWEYDIFENVNEESMKNKLPPETDIHVFSKIYSRYEFIDKEELERYEAQREKFKMKANLPEIEDYNIPSSEDKTFQNYIKQVIELDKAYKDTNDVKKQKKILKKYDKIAKILWSKYNFGEGSYNKVNLKKLNLKSLDRGVIITKVEK</sequence>
<evidence type="ECO:0000313" key="1">
    <source>
        <dbReference type="EMBL" id="MCY7008647.1"/>
    </source>
</evidence>
<proteinExistence type="predicted"/>
<dbReference type="Proteomes" id="UP001062738">
    <property type="component" value="Unassembled WGS sequence"/>
</dbReference>